<evidence type="ECO:0000313" key="2">
    <source>
        <dbReference type="Proteomes" id="UP001230496"/>
    </source>
</evidence>
<dbReference type="EMBL" id="CP129971">
    <property type="protein sequence ID" value="WKK75415.1"/>
    <property type="molecule type" value="Genomic_DNA"/>
</dbReference>
<sequence>MKTIKPYYKMHFRQKYTFGLIFVILILHFTNDSLAQNTDQKDRSISYFAGSGEGGQDFLWGRHHYIGIDKSVWRFLYASSQLSYMHATNQRYFNIEDVYVDEHSYNLILQLDANLRINLGPITITPHAGISSRYSDEVRYLHGSKTPPGQPIKEDKSYRQEAFSGLSFGKAFGLNLELMIFDHTSIGIRTDIQEYNHSPTSLSTFSFQIRTNFPKLINEFKKP</sequence>
<proteinExistence type="predicted"/>
<dbReference type="RefSeq" id="WP_308351342.1">
    <property type="nucleotide sequence ID" value="NZ_CP129971.1"/>
</dbReference>
<organism evidence="1 2">
    <name type="scientific">Marivirga salinarum</name>
    <dbReference type="NCBI Taxonomy" id="3059078"/>
    <lineage>
        <taxon>Bacteria</taxon>
        <taxon>Pseudomonadati</taxon>
        <taxon>Bacteroidota</taxon>
        <taxon>Cytophagia</taxon>
        <taxon>Cytophagales</taxon>
        <taxon>Marivirgaceae</taxon>
        <taxon>Marivirga</taxon>
    </lineage>
</organism>
<protein>
    <submittedName>
        <fullName evidence="1">Uncharacterized protein</fullName>
    </submittedName>
</protein>
<gene>
    <name evidence="1" type="ORF">QYS49_28380</name>
</gene>
<dbReference type="Proteomes" id="UP001230496">
    <property type="component" value="Chromosome"/>
</dbReference>
<name>A0AA49GC98_9BACT</name>
<dbReference type="KEGG" id="msaa:QYS49_28380"/>
<reference evidence="1 2" key="1">
    <citation type="submission" date="2023-08" db="EMBL/GenBank/DDBJ databases">
        <title>Comparative genomics and taxonomic characterization of three novel marine species of genus Marivirga.</title>
        <authorList>
            <person name="Muhammad N."/>
            <person name="Kim S.-G."/>
        </authorList>
    </citation>
    <scope>NUCLEOTIDE SEQUENCE [LARGE SCALE GENOMIC DNA]</scope>
    <source>
        <strain evidence="1 2">BDSF4-3</strain>
    </source>
</reference>
<accession>A0AA49GC98</accession>
<evidence type="ECO:0000313" key="1">
    <source>
        <dbReference type="EMBL" id="WKK75415.1"/>
    </source>
</evidence>
<keyword evidence="2" id="KW-1185">Reference proteome</keyword>
<dbReference type="AlphaFoldDB" id="A0AA49GC98"/>